<dbReference type="RefSeq" id="WP_346819117.1">
    <property type="nucleotide sequence ID" value="NZ_JBDKWZ010000001.1"/>
</dbReference>
<dbReference type="EMBL" id="JBDKWZ010000001">
    <property type="protein sequence ID" value="MEN7546329.1"/>
    <property type="molecule type" value="Genomic_DNA"/>
</dbReference>
<proteinExistence type="predicted"/>
<accession>A0AAW9RNE2</accession>
<evidence type="ECO:0000259" key="2">
    <source>
        <dbReference type="Pfam" id="PF16344"/>
    </source>
</evidence>
<dbReference type="InterPro" id="IPR006860">
    <property type="entry name" value="FecR"/>
</dbReference>
<reference evidence="3 4" key="1">
    <citation type="submission" date="2024-04" db="EMBL/GenBank/DDBJ databases">
        <title>Novel genus in family Flammeovirgaceae.</title>
        <authorList>
            <person name="Nguyen T.H."/>
            <person name="Vuong T.Q."/>
            <person name="Le H."/>
            <person name="Kim S.-G."/>
        </authorList>
    </citation>
    <scope>NUCLEOTIDE SEQUENCE [LARGE SCALE GENOMIC DNA]</scope>
    <source>
        <strain evidence="3 4">JCM 23209</strain>
    </source>
</reference>
<dbReference type="InterPro" id="IPR012373">
    <property type="entry name" value="Ferrdict_sens_TM"/>
</dbReference>
<keyword evidence="4" id="KW-1185">Reference proteome</keyword>
<organism evidence="3 4">
    <name type="scientific">Rapidithrix thailandica</name>
    <dbReference type="NCBI Taxonomy" id="413964"/>
    <lineage>
        <taxon>Bacteria</taxon>
        <taxon>Pseudomonadati</taxon>
        <taxon>Bacteroidota</taxon>
        <taxon>Cytophagia</taxon>
        <taxon>Cytophagales</taxon>
        <taxon>Flammeovirgaceae</taxon>
        <taxon>Rapidithrix</taxon>
    </lineage>
</organism>
<dbReference type="InterPro" id="IPR032508">
    <property type="entry name" value="FecR_C"/>
</dbReference>
<dbReference type="Proteomes" id="UP001403385">
    <property type="component" value="Unassembled WGS sequence"/>
</dbReference>
<name>A0AAW9RNE2_9BACT</name>
<feature type="domain" description="Protein FecR C-terminal" evidence="2">
    <location>
        <begin position="273"/>
        <end position="339"/>
    </location>
</feature>
<evidence type="ECO:0000259" key="1">
    <source>
        <dbReference type="Pfam" id="PF04773"/>
    </source>
</evidence>
<evidence type="ECO:0000313" key="4">
    <source>
        <dbReference type="Proteomes" id="UP001403385"/>
    </source>
</evidence>
<dbReference type="PIRSF" id="PIRSF018266">
    <property type="entry name" value="FecR"/>
    <property type="match status" value="1"/>
</dbReference>
<evidence type="ECO:0000313" key="3">
    <source>
        <dbReference type="EMBL" id="MEN7546329.1"/>
    </source>
</evidence>
<comment type="caution">
    <text evidence="3">The sequence shown here is derived from an EMBL/GenBank/DDBJ whole genome shotgun (WGS) entry which is preliminary data.</text>
</comment>
<dbReference type="GO" id="GO:0016989">
    <property type="term" value="F:sigma factor antagonist activity"/>
    <property type="evidence" value="ECO:0007669"/>
    <property type="project" value="TreeGrafter"/>
</dbReference>
<dbReference type="Pfam" id="PF04773">
    <property type="entry name" value="FecR"/>
    <property type="match status" value="1"/>
</dbReference>
<dbReference type="Gene3D" id="2.60.120.1440">
    <property type="match status" value="1"/>
</dbReference>
<dbReference type="Pfam" id="PF16344">
    <property type="entry name" value="FecR_C"/>
    <property type="match status" value="1"/>
</dbReference>
<feature type="domain" description="FecR protein" evidence="1">
    <location>
        <begin position="135"/>
        <end position="225"/>
    </location>
</feature>
<dbReference type="PANTHER" id="PTHR30273:SF2">
    <property type="entry name" value="PROTEIN FECR"/>
    <property type="match status" value="1"/>
</dbReference>
<dbReference type="PANTHER" id="PTHR30273">
    <property type="entry name" value="PERIPLASMIC SIGNAL SENSOR AND SIGMA FACTOR ACTIVATOR FECR-RELATED"/>
    <property type="match status" value="1"/>
</dbReference>
<gene>
    <name evidence="3" type="ORF">AAG747_00325</name>
</gene>
<protein>
    <submittedName>
        <fullName evidence="3">FecR domain-containing protein</fullName>
    </submittedName>
</protein>
<dbReference type="AlphaFoldDB" id="A0AAW9RNE2"/>
<dbReference type="Gene3D" id="3.55.50.30">
    <property type="match status" value="1"/>
</dbReference>
<sequence length="346" mass="38945">MDHEHVWVLITKYLSKEATEPEIDELKKLLESNREAEQLFQQVSAVWNKKGKAPHSDRYQLESNKQELLRNIHRLEQEKTKRQSPVNKPTVRFPWTQVAATAGILLMAAAIYLWNPIETSQEAAIPNWILLENPKGKRSVHRLPDGSKVYLNTHSKLRFQEGFNGSVRALQLEGEAYFEVVKNPEKPFVVHTGEVATKVLGTSFNVRAFAHEEALQISLVEGKVEVSNPQSAKDTAVYLAPLEQYTFVKSAASGAISQGFDPSVLTAWKENVLILDNEPMDVVAQKLENWYGISVQLSHAGIARCRLKARFENEALPSVMQVLEYANNLSCAYHGDTLFISGKGCY</sequence>